<protein>
    <submittedName>
        <fullName evidence="4">Uncharacterized protein LOC101851345 isoform X1</fullName>
    </submittedName>
</protein>
<dbReference type="PANTHER" id="PTHR21650:SF4">
    <property type="entry name" value="MEMBRALIN"/>
    <property type="match status" value="1"/>
</dbReference>
<dbReference type="InterPro" id="IPR019144">
    <property type="entry name" value="Membralin"/>
</dbReference>
<dbReference type="Pfam" id="PF09746">
    <property type="entry name" value="Membralin"/>
    <property type="match status" value="2"/>
</dbReference>
<feature type="region of interest" description="Disordered" evidence="1">
    <location>
        <begin position="1048"/>
        <end position="1090"/>
    </location>
</feature>
<feature type="compositionally biased region" description="Low complexity" evidence="1">
    <location>
        <begin position="658"/>
        <end position="671"/>
    </location>
</feature>
<reference evidence="4" key="1">
    <citation type="submission" date="2025-08" db="UniProtKB">
        <authorList>
            <consortium name="RefSeq"/>
        </authorList>
    </citation>
    <scope>IDENTIFICATION</scope>
</reference>
<feature type="transmembrane region" description="Helical" evidence="2">
    <location>
        <begin position="61"/>
        <end position="84"/>
    </location>
</feature>
<feature type="transmembrane region" description="Helical" evidence="2">
    <location>
        <begin position="452"/>
        <end position="472"/>
    </location>
</feature>
<keyword evidence="3" id="KW-1185">Reference proteome</keyword>
<feature type="compositionally biased region" description="Acidic residues" evidence="1">
    <location>
        <begin position="146"/>
        <end position="158"/>
    </location>
</feature>
<evidence type="ECO:0000256" key="1">
    <source>
        <dbReference type="SAM" id="MobiDB-lite"/>
    </source>
</evidence>
<feature type="compositionally biased region" description="Basic and acidic residues" evidence="1">
    <location>
        <begin position="795"/>
        <end position="805"/>
    </location>
</feature>
<evidence type="ECO:0000313" key="3">
    <source>
        <dbReference type="Proteomes" id="UP000694888"/>
    </source>
</evidence>
<dbReference type="PANTHER" id="PTHR21650">
    <property type="entry name" value="MEMBRALIN/KINETOCHORE PROTEIN NUF2"/>
    <property type="match status" value="1"/>
</dbReference>
<dbReference type="RefSeq" id="XP_005096918.1">
    <property type="nucleotide sequence ID" value="XM_005096861.3"/>
</dbReference>
<gene>
    <name evidence="4" type="primary">LOC101851345</name>
</gene>
<feature type="region of interest" description="Disordered" evidence="1">
    <location>
        <begin position="1102"/>
        <end position="1122"/>
    </location>
</feature>
<feature type="region of interest" description="Disordered" evidence="1">
    <location>
        <begin position="146"/>
        <end position="169"/>
    </location>
</feature>
<feature type="region of interest" description="Disordered" evidence="1">
    <location>
        <begin position="759"/>
        <end position="805"/>
    </location>
</feature>
<feature type="compositionally biased region" description="Acidic residues" evidence="1">
    <location>
        <begin position="262"/>
        <end position="271"/>
    </location>
</feature>
<evidence type="ECO:0000256" key="2">
    <source>
        <dbReference type="SAM" id="Phobius"/>
    </source>
</evidence>
<keyword evidence="2" id="KW-1133">Transmembrane helix</keyword>
<feature type="compositionally biased region" description="Polar residues" evidence="1">
    <location>
        <begin position="884"/>
        <end position="905"/>
    </location>
</feature>
<feature type="compositionally biased region" description="Polar residues" evidence="1">
    <location>
        <begin position="1075"/>
        <end position="1084"/>
    </location>
</feature>
<sequence>MNNQGNNIGGLGGARARNNNNGARGGDNNPFFHFQNRLFHALFYRITITYARAFPRPIRRVLEFALLLKALSVLTILVYIHAVFAKAPMNCLEHVQSSWPRDGILRVEIARNVPENYTIISSYKKEYSDMQMFFQSTLAEELGLEDPSTDLDEVEESSAETGEAGDSLKKTVVSELSELEDAEGDGDHDPFGLNKSVVEDLVQNAMGESENSEEMAAEDTGGGGSDNKEKEQLVLEADNEGKPMTSDNLDESPKEPEGNAEPMEDEEVTAEEVDTSIWSLIFSFQFGSSLRFWDIDDTEDMQQPDMDKDISVGTFRNKSRRNFSLPDAISMKAQLSEGLSEFEMLARAVSVWPEEKFIVEYSLEYGLLRLLPKTRKKLNITVMLVTLDPDKEECFGDGFSRFLLDEFLGYDDILMSSIKKLAERENNKGYLRNVVTGEHFRFISMWMARSSYVAAAFIMLIFTVSVSTLLRYSHHQIFVFIMDLLQMFDMNIAIAFPAAPLLTVILALVGMEAIMSEFFNDTTTAFYIILIVWIADQYDAICCHTNISKRIWLRFFYLYHFAFYAYHYRFNGQYSSLALFTSWLFIQHSMVYFFHHYELPAILQQVRIQELLVNPAQAGGNADDPPQDAPPNNPDDEGSPVDPIPDDNANRHGGGNDAEGASAPGASGNAGVEEVDGGADLPGGDGGFSPRNGDDASGGGVRNRSNNRGGGAGATASAADATREVLRLNNIQLNPRDATASLTDLFNILRRSRFLQNYLDPPAQPSAARNGNRNNADPVHGEGPPAQGGGARQTPEAERGRGYEIERVTVYTQSNIYRLFRRLQSNRRRPSREGGGAPDPQQESSSEDTPVATATSSDASPVLLQPEQGAMSSESVSMASTMSGESSGNSKDISPPSSQEINTGQAEELPSGEFASQDKENRYYELEKCDTISESTGIASSDVNCIPVSKNEVTLGSVVSDIVGVVGTEGSEGERYTTSSTGEPLKPKLSCLDEHKLSEQSLFPSYNSHTGKKLGEVEEEMKSSILTAPESKMSSVVPLTHLVAGKPCSPVSTTSELPLNSMLDSDGQGKMDSPSCPSLKNPFSESEKDFMPSELNSDYLLTLSSTQSGGVPESSSRDGTAV</sequence>
<feature type="transmembrane region" description="Helical" evidence="2">
    <location>
        <begin position="551"/>
        <end position="568"/>
    </location>
</feature>
<keyword evidence="2" id="KW-0812">Transmembrane</keyword>
<feature type="region of interest" description="Disordered" evidence="1">
    <location>
        <begin position="616"/>
        <end position="719"/>
    </location>
</feature>
<dbReference type="GeneID" id="101851345"/>
<proteinExistence type="predicted"/>
<name>A0ABM0JM48_APLCA</name>
<feature type="region of interest" description="Disordered" evidence="1">
    <location>
        <begin position="822"/>
        <end position="919"/>
    </location>
</feature>
<dbReference type="Proteomes" id="UP000694888">
    <property type="component" value="Unplaced"/>
</dbReference>
<feature type="compositionally biased region" description="Polar residues" evidence="1">
    <location>
        <begin position="841"/>
        <end position="859"/>
    </location>
</feature>
<organism evidence="3 4">
    <name type="scientific">Aplysia californica</name>
    <name type="common">California sea hare</name>
    <dbReference type="NCBI Taxonomy" id="6500"/>
    <lineage>
        <taxon>Eukaryota</taxon>
        <taxon>Metazoa</taxon>
        <taxon>Spiralia</taxon>
        <taxon>Lophotrochozoa</taxon>
        <taxon>Mollusca</taxon>
        <taxon>Gastropoda</taxon>
        <taxon>Heterobranchia</taxon>
        <taxon>Euthyneura</taxon>
        <taxon>Tectipleura</taxon>
        <taxon>Aplysiida</taxon>
        <taxon>Aplysioidea</taxon>
        <taxon>Aplysiidae</taxon>
        <taxon>Aplysia</taxon>
    </lineage>
</organism>
<feature type="region of interest" description="Disordered" evidence="1">
    <location>
        <begin position="207"/>
        <end position="271"/>
    </location>
</feature>
<feature type="compositionally biased region" description="Low complexity" evidence="1">
    <location>
        <begin position="871"/>
        <end position="883"/>
    </location>
</feature>
<feature type="region of interest" description="Disordered" evidence="1">
    <location>
        <begin position="1"/>
        <end position="22"/>
    </location>
</feature>
<feature type="transmembrane region" description="Helical" evidence="2">
    <location>
        <begin position="492"/>
        <end position="514"/>
    </location>
</feature>
<keyword evidence="2" id="KW-0472">Membrane</keyword>
<evidence type="ECO:0000313" key="4">
    <source>
        <dbReference type="RefSeq" id="XP_005096918.1"/>
    </source>
</evidence>
<accession>A0ABM0JM48</accession>